<dbReference type="AlphaFoldDB" id="A0A8J7TNW5"/>
<sequence>MTDFLPDLEPVTKEFTFVRATPADVKAPSLITSAGWIGLELKNIGVRAIQMQR</sequence>
<reference evidence="1" key="1">
    <citation type="submission" date="2021-02" db="EMBL/GenBank/DDBJ databases">
        <title>Genome-Resolved Metagenomics of a Microbial Community Performing Photosynthetic Biological Nutrient Removal.</title>
        <authorList>
            <person name="Mcdaniel E.A."/>
        </authorList>
    </citation>
    <scope>NUCLEOTIDE SEQUENCE</scope>
    <source>
        <strain evidence="1">UWPOB_OBS1</strain>
    </source>
</reference>
<organism evidence="1 2">
    <name type="scientific">Candidatus Obscuribacter phosphatis</name>
    <dbReference type="NCBI Taxonomy" id="1906157"/>
    <lineage>
        <taxon>Bacteria</taxon>
        <taxon>Bacillati</taxon>
        <taxon>Candidatus Melainabacteria</taxon>
        <taxon>Candidatus Obscuribacterales</taxon>
        <taxon>Candidatus Obscuribacteraceae</taxon>
        <taxon>Candidatus Obscuribacter</taxon>
    </lineage>
</organism>
<dbReference type="EMBL" id="JAFLCK010000020">
    <property type="protein sequence ID" value="MBN8661408.1"/>
    <property type="molecule type" value="Genomic_DNA"/>
</dbReference>
<accession>A0A8J7TNW5</accession>
<proteinExistence type="predicted"/>
<protein>
    <submittedName>
        <fullName evidence="1">Uncharacterized protein</fullName>
    </submittedName>
</protein>
<gene>
    <name evidence="1" type="ORF">J0M35_13665</name>
</gene>
<dbReference type="Proteomes" id="UP000664277">
    <property type="component" value="Unassembled WGS sequence"/>
</dbReference>
<evidence type="ECO:0000313" key="2">
    <source>
        <dbReference type="Proteomes" id="UP000664277"/>
    </source>
</evidence>
<comment type="caution">
    <text evidence="1">The sequence shown here is derived from an EMBL/GenBank/DDBJ whole genome shotgun (WGS) entry which is preliminary data.</text>
</comment>
<evidence type="ECO:0000313" key="1">
    <source>
        <dbReference type="EMBL" id="MBN8661408.1"/>
    </source>
</evidence>
<name>A0A8J7TNW5_9BACT</name>